<keyword evidence="6" id="KW-0325">Glycoprotein</keyword>
<dbReference type="PANTHER" id="PTHR11575:SF32">
    <property type="entry name" value="APYRASE-LIKE PROTEIN"/>
    <property type="match status" value="1"/>
</dbReference>
<dbReference type="Gene3D" id="3.60.21.10">
    <property type="match status" value="1"/>
</dbReference>
<name>A0A7G3AD10_LUTLO</name>
<dbReference type="SUPFAM" id="SSF55816">
    <property type="entry name" value="5'-nucleotidase (syn. UDP-sugar hydrolase), C-terminal domain"/>
    <property type="match status" value="1"/>
</dbReference>
<dbReference type="EMBL" id="GITU01000781">
    <property type="protein sequence ID" value="MBC1169484.1"/>
    <property type="molecule type" value="Transcribed_RNA"/>
</dbReference>
<reference evidence="10" key="1">
    <citation type="journal article" date="2020" name="BMC">
        <title>Leishmania infection induces a limited differential gene expression in the sand fly midgut.</title>
        <authorList>
            <person name="Coutinho-Abreu I.V."/>
            <person name="Serafim T.D."/>
            <person name="Meneses C."/>
            <person name="Kamhawi S."/>
            <person name="Oliveira F."/>
            <person name="Valenzuela J.G."/>
        </authorList>
    </citation>
    <scope>NUCLEOTIDE SEQUENCE</scope>
    <source>
        <strain evidence="10">Jacobina</strain>
        <tissue evidence="10">Midgut</tissue>
    </source>
</reference>
<keyword evidence="4 7" id="KW-0547">Nucleotide-binding</keyword>
<keyword evidence="3 7" id="KW-0732">Signal</keyword>
<keyword evidence="5 7" id="KW-0378">Hydrolase</keyword>
<dbReference type="GO" id="GO:0008253">
    <property type="term" value="F:5'-nucleotidase activity"/>
    <property type="evidence" value="ECO:0007669"/>
    <property type="project" value="TreeGrafter"/>
</dbReference>
<dbReference type="Gene3D" id="3.90.780.10">
    <property type="entry name" value="5'-Nucleotidase, C-terminal domain"/>
    <property type="match status" value="1"/>
</dbReference>
<feature type="domain" description="Calcineurin-like phosphoesterase" evidence="8">
    <location>
        <begin position="27"/>
        <end position="244"/>
    </location>
</feature>
<dbReference type="GO" id="GO:0005886">
    <property type="term" value="C:plasma membrane"/>
    <property type="evidence" value="ECO:0007669"/>
    <property type="project" value="TreeGrafter"/>
</dbReference>
<comment type="similarity">
    <text evidence="1 7">Belongs to the 5'-nucleotidase family.</text>
</comment>
<evidence type="ECO:0000313" key="10">
    <source>
        <dbReference type="EMBL" id="MBC1169484.1"/>
    </source>
</evidence>
<organism evidence="10">
    <name type="scientific">Lutzomyia longipalpis</name>
    <name type="common">Sand fly</name>
    <dbReference type="NCBI Taxonomy" id="7200"/>
    <lineage>
        <taxon>Eukaryota</taxon>
        <taxon>Metazoa</taxon>
        <taxon>Ecdysozoa</taxon>
        <taxon>Arthropoda</taxon>
        <taxon>Hexapoda</taxon>
        <taxon>Insecta</taxon>
        <taxon>Pterygota</taxon>
        <taxon>Neoptera</taxon>
        <taxon>Endopterygota</taxon>
        <taxon>Diptera</taxon>
        <taxon>Nematocera</taxon>
        <taxon>Psychodoidea</taxon>
        <taxon>Psychodidae</taxon>
        <taxon>Lutzomyia</taxon>
        <taxon>Lutzomyia</taxon>
    </lineage>
</organism>
<evidence type="ECO:0000259" key="8">
    <source>
        <dbReference type="Pfam" id="PF00149"/>
    </source>
</evidence>
<dbReference type="Pfam" id="PF00149">
    <property type="entry name" value="Metallophos"/>
    <property type="match status" value="1"/>
</dbReference>
<feature type="domain" description="5'-Nucleotidase C-terminal" evidence="9">
    <location>
        <begin position="339"/>
        <end position="506"/>
    </location>
</feature>
<protein>
    <submittedName>
        <fullName evidence="10">Putative apyrase-like protein</fullName>
    </submittedName>
</protein>
<evidence type="ECO:0000256" key="7">
    <source>
        <dbReference type="RuleBase" id="RU362119"/>
    </source>
</evidence>
<evidence type="ECO:0000256" key="4">
    <source>
        <dbReference type="ARBA" id="ARBA00022741"/>
    </source>
</evidence>
<sequence>MEFYLIKLLLACVSVSLLVSAQNFPVSIIHLNDFHARFEEVNSNSGTCKPEDGEVCIGGYGRVVTTVKRLYEEKKDLNPIYLNAGDNFQGTLWYNIHRWNVTSYFLNLLPADVMTLGNHEFDHQVSGVVPFLDTINSPIVIANVDATEEPTFDGKFTKSYVIEKYSRKIGVIGVMLQTTPNIASTGRLKFTDEATAVREEAAKLKSEGIDIIIVLSHSGLEVDVAIAENGGPDIDVIVGGHSHTFLWTGEDSPGPDYPRGEYPTIVQQSQHGNRRVLIVQASAYTKYLGDITVYFDAAGELVSYSGAPIYLGPEIQPDPAIQEELIPWKVVVDQAGLRVIGHSKIEISKQGCSNGECNSGSLITDAYVHSYVIQDPPEKGWTRSALCVTNTGGIRSLPTTPGSLNYGDLVAIIPFENTLDLLDLRGDHVLEMLEFSASSTLTWLQVSGMRIVFNMTKPVGQRVADLRLLCNECDIPVYEPLDTEKMYKFVMPSFLAGGGDGYYMVSENKQNHVVGHIDIDAFERYVAQMSPLMNPITGRITVVT</sequence>
<feature type="chain" id="PRO_5029036661" evidence="7">
    <location>
        <begin position="22"/>
        <end position="544"/>
    </location>
</feature>
<dbReference type="Pfam" id="PF02872">
    <property type="entry name" value="5_nucleotid_C"/>
    <property type="match status" value="1"/>
</dbReference>
<accession>A0A7G3AD10</accession>
<dbReference type="PRINTS" id="PR01607">
    <property type="entry name" value="APYRASEFAMLY"/>
</dbReference>
<evidence type="ECO:0000256" key="5">
    <source>
        <dbReference type="ARBA" id="ARBA00022801"/>
    </source>
</evidence>
<evidence type="ECO:0000256" key="6">
    <source>
        <dbReference type="ARBA" id="ARBA00023180"/>
    </source>
</evidence>
<evidence type="ECO:0000256" key="2">
    <source>
        <dbReference type="ARBA" id="ARBA00022723"/>
    </source>
</evidence>
<dbReference type="GO" id="GO:0046872">
    <property type="term" value="F:metal ion binding"/>
    <property type="evidence" value="ECO:0007669"/>
    <property type="project" value="UniProtKB-KW"/>
</dbReference>
<dbReference type="VEuPathDB" id="VectorBase:LLONM1_009062"/>
<dbReference type="AlphaFoldDB" id="A0A7G3AD10"/>
<dbReference type="InterPro" id="IPR004843">
    <property type="entry name" value="Calcineurin-like_PHP"/>
</dbReference>
<dbReference type="InterPro" id="IPR036907">
    <property type="entry name" value="5'-Nucleotdase_C_sf"/>
</dbReference>
<evidence type="ECO:0000256" key="1">
    <source>
        <dbReference type="ARBA" id="ARBA00006654"/>
    </source>
</evidence>
<dbReference type="GO" id="GO:0000166">
    <property type="term" value="F:nucleotide binding"/>
    <property type="evidence" value="ECO:0007669"/>
    <property type="project" value="UniProtKB-KW"/>
</dbReference>
<feature type="signal peptide" evidence="7">
    <location>
        <begin position="1"/>
        <end position="21"/>
    </location>
</feature>
<dbReference type="FunFam" id="3.90.780.10:FF:000001">
    <property type="entry name" value="NT5E isoform 3"/>
    <property type="match status" value="1"/>
</dbReference>
<dbReference type="InterPro" id="IPR008334">
    <property type="entry name" value="5'-Nucleotdase_C"/>
</dbReference>
<proteinExistence type="inferred from homology"/>
<dbReference type="GO" id="GO:0006196">
    <property type="term" value="P:AMP catabolic process"/>
    <property type="evidence" value="ECO:0007669"/>
    <property type="project" value="TreeGrafter"/>
</dbReference>
<evidence type="ECO:0000259" key="9">
    <source>
        <dbReference type="Pfam" id="PF02872"/>
    </source>
</evidence>
<dbReference type="SUPFAM" id="SSF56300">
    <property type="entry name" value="Metallo-dependent phosphatases"/>
    <property type="match status" value="1"/>
</dbReference>
<dbReference type="CDD" id="cd07409">
    <property type="entry name" value="MPP_CD73_N"/>
    <property type="match status" value="1"/>
</dbReference>
<dbReference type="PANTHER" id="PTHR11575">
    <property type="entry name" value="5'-NUCLEOTIDASE-RELATED"/>
    <property type="match status" value="1"/>
</dbReference>
<dbReference type="InterPro" id="IPR029052">
    <property type="entry name" value="Metallo-depent_PP-like"/>
</dbReference>
<dbReference type="FunFam" id="3.60.21.10:FF:000020">
    <property type="entry name" value="NT5E isoform 4"/>
    <property type="match status" value="1"/>
</dbReference>
<evidence type="ECO:0000256" key="3">
    <source>
        <dbReference type="ARBA" id="ARBA00022729"/>
    </source>
</evidence>
<dbReference type="InterPro" id="IPR006179">
    <property type="entry name" value="5_nucleotidase/apyrase"/>
</dbReference>
<keyword evidence="2" id="KW-0479">Metal-binding</keyword>